<evidence type="ECO:0000256" key="2">
    <source>
        <dbReference type="ARBA" id="ARBA00011233"/>
    </source>
</evidence>
<keyword evidence="3 6" id="KW-0808">Transferase</keyword>
<name>A0A0F5JDW1_9BACT</name>
<evidence type="ECO:0000256" key="1">
    <source>
        <dbReference type="ARBA" id="ARBA00007487"/>
    </source>
</evidence>
<comment type="caution">
    <text evidence="8">The sequence shown here is derived from an EMBL/GenBank/DDBJ whole genome shotgun (WGS) entry which is preliminary data.</text>
</comment>
<dbReference type="STRING" id="927665.HMPREF1535_01989"/>
<dbReference type="HOGENOM" id="CLU_083486_0_2_10"/>
<evidence type="ECO:0000313" key="9">
    <source>
        <dbReference type="Proteomes" id="UP000033047"/>
    </source>
</evidence>
<evidence type="ECO:0000259" key="7">
    <source>
        <dbReference type="Pfam" id="PF01923"/>
    </source>
</evidence>
<proteinExistence type="inferred from homology"/>
<dbReference type="UniPathway" id="UPA00148">
    <property type="reaction ID" value="UER00233"/>
</dbReference>
<dbReference type="GO" id="GO:0009236">
    <property type="term" value="P:cobalamin biosynthetic process"/>
    <property type="evidence" value="ECO:0007669"/>
    <property type="project" value="UniProtKB-UniRule"/>
</dbReference>
<dbReference type="Gene3D" id="1.20.1200.10">
    <property type="entry name" value="Cobalamin adenosyltransferase-like"/>
    <property type="match status" value="1"/>
</dbReference>
<keyword evidence="5 6" id="KW-0067">ATP-binding</keyword>
<keyword evidence="6" id="KW-0169">Cobalamin biosynthesis</keyword>
<comment type="similarity">
    <text evidence="1 6">Belongs to the Cob(I)alamin adenosyltransferase family.</text>
</comment>
<sequence length="187" mass="21244">MKKSLIYTGGGDKGKTSLVGGQRVSKAHQRIESYGTIDELNSFIGLLITALDDQADIDFLSFIQHKLFTIGSYLATDQETTELKIESKVTPESIERIEREIDRLDSELPQMKNFILPGGSRSASLAHVCRTVCRRAERQIYRLAETNPVEEPVLIFVNRLSDYLFVLARKECIRNNGKEIIWDYTCI</sequence>
<dbReference type="RefSeq" id="WP_009860151.1">
    <property type="nucleotide sequence ID" value="NZ_KQ033912.1"/>
</dbReference>
<dbReference type="InterPro" id="IPR029499">
    <property type="entry name" value="PduO-typ"/>
</dbReference>
<comment type="subunit">
    <text evidence="2">Homotrimer.</text>
</comment>
<protein>
    <recommendedName>
        <fullName evidence="6">Corrinoid adenosyltransferase</fullName>
        <ecNumber evidence="6">2.5.1.17</ecNumber>
    </recommendedName>
    <alternativeName>
        <fullName evidence="6">Cob(II)alamin adenosyltransferase</fullName>
    </alternativeName>
    <alternativeName>
        <fullName evidence="6">Cob(II)yrinic acid a,c-diamide adenosyltransferase</fullName>
    </alternativeName>
    <alternativeName>
        <fullName evidence="6">Cobinamide/cobalamin adenosyltransferase</fullName>
    </alternativeName>
</protein>
<dbReference type="SUPFAM" id="SSF89028">
    <property type="entry name" value="Cobalamin adenosyltransferase-like"/>
    <property type="match status" value="1"/>
</dbReference>
<reference evidence="8 9" key="1">
    <citation type="submission" date="2013-04" db="EMBL/GenBank/DDBJ databases">
        <title>The Genome Sequence of Parabacteroides goldsteinii DSM 19448.</title>
        <authorList>
            <consortium name="The Broad Institute Genomics Platform"/>
            <person name="Earl A."/>
            <person name="Ward D."/>
            <person name="Feldgarden M."/>
            <person name="Gevers D."/>
            <person name="Martens E."/>
            <person name="Sakamoto M."/>
            <person name="Benno Y."/>
            <person name="Song Y."/>
            <person name="Liu C."/>
            <person name="Lee J."/>
            <person name="Bolanos M."/>
            <person name="Vaisanen M.L."/>
            <person name="Finegold S.M."/>
            <person name="Walker B."/>
            <person name="Young S."/>
            <person name="Zeng Q."/>
            <person name="Gargeya S."/>
            <person name="Fitzgerald M."/>
            <person name="Haas B."/>
            <person name="Abouelleil A."/>
            <person name="Allen A.W."/>
            <person name="Alvarado L."/>
            <person name="Arachchi H.M."/>
            <person name="Berlin A.M."/>
            <person name="Chapman S.B."/>
            <person name="Gainer-Dewar J."/>
            <person name="Goldberg J."/>
            <person name="Griggs A."/>
            <person name="Gujja S."/>
            <person name="Hansen M."/>
            <person name="Howarth C."/>
            <person name="Imamovic A."/>
            <person name="Ireland A."/>
            <person name="Larimer J."/>
            <person name="McCowan C."/>
            <person name="Murphy C."/>
            <person name="Pearson M."/>
            <person name="Poon T.W."/>
            <person name="Priest M."/>
            <person name="Roberts A."/>
            <person name="Saif S."/>
            <person name="Shea T."/>
            <person name="Sisk P."/>
            <person name="Sykes S."/>
            <person name="Wortman J."/>
            <person name="Nusbaum C."/>
            <person name="Birren B."/>
        </authorList>
    </citation>
    <scope>NUCLEOTIDE SEQUENCE [LARGE SCALE GENOMIC DNA]</scope>
    <source>
        <strain evidence="8 9">DSM 19448</strain>
    </source>
</reference>
<evidence type="ECO:0000256" key="3">
    <source>
        <dbReference type="ARBA" id="ARBA00022679"/>
    </source>
</evidence>
<dbReference type="InterPro" id="IPR036451">
    <property type="entry name" value="CblAdoTrfase-like_sf"/>
</dbReference>
<dbReference type="EC" id="2.5.1.17" evidence="6"/>
<dbReference type="PANTHER" id="PTHR12213">
    <property type="entry name" value="CORRINOID ADENOSYLTRANSFERASE"/>
    <property type="match status" value="1"/>
</dbReference>
<comment type="catalytic activity">
    <reaction evidence="6">
        <text>2 cob(II)yrinate a,c diamide + reduced [electron-transfer flavoprotein] + 2 ATP = 2 adenosylcob(III)yrinate a,c-diamide + 2 triphosphate + oxidized [electron-transfer flavoprotein] + 3 H(+)</text>
        <dbReference type="Rhea" id="RHEA:11528"/>
        <dbReference type="Rhea" id="RHEA-COMP:10685"/>
        <dbReference type="Rhea" id="RHEA-COMP:10686"/>
        <dbReference type="ChEBI" id="CHEBI:15378"/>
        <dbReference type="ChEBI" id="CHEBI:18036"/>
        <dbReference type="ChEBI" id="CHEBI:30616"/>
        <dbReference type="ChEBI" id="CHEBI:57692"/>
        <dbReference type="ChEBI" id="CHEBI:58307"/>
        <dbReference type="ChEBI" id="CHEBI:58503"/>
        <dbReference type="ChEBI" id="CHEBI:58537"/>
        <dbReference type="EC" id="2.5.1.17"/>
    </reaction>
</comment>
<evidence type="ECO:0000256" key="4">
    <source>
        <dbReference type="ARBA" id="ARBA00022741"/>
    </source>
</evidence>
<evidence type="ECO:0000313" key="8">
    <source>
        <dbReference type="EMBL" id="KKB56016.1"/>
    </source>
</evidence>
<dbReference type="EMBL" id="AQHV01000011">
    <property type="protein sequence ID" value="KKB56016.1"/>
    <property type="molecule type" value="Genomic_DNA"/>
</dbReference>
<comment type="catalytic activity">
    <reaction evidence="6">
        <text>2 cob(II)alamin + reduced [electron-transfer flavoprotein] + 2 ATP = 2 adenosylcob(III)alamin + 2 triphosphate + oxidized [electron-transfer flavoprotein] + 3 H(+)</text>
        <dbReference type="Rhea" id="RHEA:28671"/>
        <dbReference type="Rhea" id="RHEA-COMP:10685"/>
        <dbReference type="Rhea" id="RHEA-COMP:10686"/>
        <dbReference type="ChEBI" id="CHEBI:15378"/>
        <dbReference type="ChEBI" id="CHEBI:16304"/>
        <dbReference type="ChEBI" id="CHEBI:18036"/>
        <dbReference type="ChEBI" id="CHEBI:18408"/>
        <dbReference type="ChEBI" id="CHEBI:30616"/>
        <dbReference type="ChEBI" id="CHEBI:57692"/>
        <dbReference type="ChEBI" id="CHEBI:58307"/>
        <dbReference type="EC" id="2.5.1.17"/>
    </reaction>
</comment>
<dbReference type="PANTHER" id="PTHR12213:SF0">
    <property type="entry name" value="CORRINOID ADENOSYLTRANSFERASE MMAB"/>
    <property type="match status" value="1"/>
</dbReference>
<dbReference type="GO" id="GO:0005524">
    <property type="term" value="F:ATP binding"/>
    <property type="evidence" value="ECO:0007669"/>
    <property type="project" value="UniProtKB-UniRule"/>
</dbReference>
<comment type="pathway">
    <text evidence="6">Cofactor biosynthesis; adenosylcobalamin biosynthesis; adenosylcobalamin from cob(II)yrinate a,c-diamide: step 2/7.</text>
</comment>
<dbReference type="NCBIfam" id="TIGR00636">
    <property type="entry name" value="PduO_Nterm"/>
    <property type="match status" value="1"/>
</dbReference>
<dbReference type="Pfam" id="PF01923">
    <property type="entry name" value="Cob_adeno_trans"/>
    <property type="match status" value="1"/>
</dbReference>
<keyword evidence="4 6" id="KW-0547">Nucleotide-binding</keyword>
<evidence type="ECO:0000256" key="5">
    <source>
        <dbReference type="ARBA" id="ARBA00022840"/>
    </source>
</evidence>
<feature type="domain" description="Cobalamin adenosyltransferase-like" evidence="7">
    <location>
        <begin position="6"/>
        <end position="170"/>
    </location>
</feature>
<dbReference type="FunFam" id="1.20.1200.10:FF:000001">
    <property type="entry name" value="Cob(I)yrinic acid a,c-diamide adenosyltransferase"/>
    <property type="match status" value="1"/>
</dbReference>
<accession>A0A0F5JDW1</accession>
<organism evidence="8 9">
    <name type="scientific">Parabacteroides goldsteinii DSM 19448 = WAL 12034</name>
    <dbReference type="NCBI Taxonomy" id="927665"/>
    <lineage>
        <taxon>Bacteria</taxon>
        <taxon>Pseudomonadati</taxon>
        <taxon>Bacteroidota</taxon>
        <taxon>Bacteroidia</taxon>
        <taxon>Bacteroidales</taxon>
        <taxon>Tannerellaceae</taxon>
        <taxon>Parabacteroides</taxon>
    </lineage>
</organism>
<evidence type="ECO:0000256" key="6">
    <source>
        <dbReference type="RuleBase" id="RU366026"/>
    </source>
</evidence>
<gene>
    <name evidence="8" type="ORF">HMPREF1535_01989</name>
</gene>
<dbReference type="GO" id="GO:0008817">
    <property type="term" value="F:corrinoid adenosyltransferase activity"/>
    <property type="evidence" value="ECO:0007669"/>
    <property type="project" value="UniProtKB-UniRule"/>
</dbReference>
<dbReference type="PATRIC" id="fig|927665.4.peg.2040"/>
<dbReference type="Proteomes" id="UP000033047">
    <property type="component" value="Unassembled WGS sequence"/>
</dbReference>
<dbReference type="InterPro" id="IPR016030">
    <property type="entry name" value="CblAdoTrfase-like"/>
</dbReference>
<dbReference type="GeneID" id="69983271"/>
<dbReference type="AlphaFoldDB" id="A0A0F5JDW1"/>